<evidence type="ECO:0000256" key="8">
    <source>
        <dbReference type="ARBA" id="ARBA00022741"/>
    </source>
</evidence>
<dbReference type="Proteomes" id="UP000192796">
    <property type="component" value="Unassembled WGS sequence"/>
</dbReference>
<feature type="transmembrane region" description="Helical" evidence="14">
    <location>
        <begin position="487"/>
        <end position="509"/>
    </location>
</feature>
<evidence type="ECO:0000256" key="7">
    <source>
        <dbReference type="ARBA" id="ARBA00022692"/>
    </source>
</evidence>
<dbReference type="PANTHER" id="PTHR45528">
    <property type="entry name" value="SENSOR HISTIDINE KINASE CPXA"/>
    <property type="match status" value="1"/>
</dbReference>
<keyword evidence="18" id="KW-1185">Reference proteome</keyword>
<keyword evidence="4" id="KW-1003">Cell membrane</keyword>
<proteinExistence type="predicted"/>
<evidence type="ECO:0000256" key="9">
    <source>
        <dbReference type="ARBA" id="ARBA00022777"/>
    </source>
</evidence>
<dbReference type="CDD" id="cd00082">
    <property type="entry name" value="HisKA"/>
    <property type="match status" value="1"/>
</dbReference>
<feature type="transmembrane region" description="Helical" evidence="14">
    <location>
        <begin position="355"/>
        <end position="380"/>
    </location>
</feature>
<dbReference type="SMART" id="SM00388">
    <property type="entry name" value="HisKA"/>
    <property type="match status" value="1"/>
</dbReference>
<evidence type="ECO:0000256" key="4">
    <source>
        <dbReference type="ARBA" id="ARBA00022475"/>
    </source>
</evidence>
<keyword evidence="9" id="KW-0418">Kinase</keyword>
<dbReference type="InterPro" id="IPR003594">
    <property type="entry name" value="HATPase_dom"/>
</dbReference>
<dbReference type="EC" id="2.7.13.3" evidence="3"/>
<feature type="transmembrane region" description="Helical" evidence="14">
    <location>
        <begin position="12"/>
        <end position="29"/>
    </location>
</feature>
<protein>
    <recommendedName>
        <fullName evidence="3">histidine kinase</fullName>
        <ecNumber evidence="3">2.7.13.3</ecNumber>
    </recommendedName>
</protein>
<feature type="domain" description="HAMP" evidence="16">
    <location>
        <begin position="1001"/>
        <end position="1053"/>
    </location>
</feature>
<dbReference type="OrthoDB" id="9776727at2"/>
<feature type="transmembrane region" description="Helical" evidence="14">
    <location>
        <begin position="798"/>
        <end position="822"/>
    </location>
</feature>
<keyword evidence="6" id="KW-0808">Transferase</keyword>
<keyword evidence="8" id="KW-0547">Nucleotide-binding</keyword>
<dbReference type="GO" id="GO:0000155">
    <property type="term" value="F:phosphorelay sensor kinase activity"/>
    <property type="evidence" value="ECO:0007669"/>
    <property type="project" value="InterPro"/>
</dbReference>
<feature type="transmembrane region" description="Helical" evidence="14">
    <location>
        <begin position="755"/>
        <end position="777"/>
    </location>
</feature>
<dbReference type="Pfam" id="PF00512">
    <property type="entry name" value="HisKA"/>
    <property type="match status" value="1"/>
</dbReference>
<dbReference type="PROSITE" id="PS50885">
    <property type="entry name" value="HAMP"/>
    <property type="match status" value="1"/>
</dbReference>
<accession>A0A1V9FQ06</accession>
<evidence type="ECO:0000256" key="5">
    <source>
        <dbReference type="ARBA" id="ARBA00022553"/>
    </source>
</evidence>
<gene>
    <name evidence="17" type="ORF">A3860_34085</name>
</gene>
<evidence type="ECO:0000259" key="16">
    <source>
        <dbReference type="PROSITE" id="PS50885"/>
    </source>
</evidence>
<comment type="subcellular location">
    <subcellularLocation>
        <location evidence="2">Cell membrane</location>
        <topology evidence="2">Multi-pass membrane protein</topology>
    </subcellularLocation>
</comment>
<dbReference type="PROSITE" id="PS50109">
    <property type="entry name" value="HIS_KIN"/>
    <property type="match status" value="1"/>
</dbReference>
<feature type="transmembrane region" description="Helical" evidence="14">
    <location>
        <begin position="313"/>
        <end position="334"/>
    </location>
</feature>
<comment type="catalytic activity">
    <reaction evidence="1">
        <text>ATP + protein L-histidine = ADP + protein N-phospho-L-histidine.</text>
        <dbReference type="EC" id="2.7.13.3"/>
    </reaction>
</comment>
<keyword evidence="5" id="KW-0597">Phosphoprotein</keyword>
<evidence type="ECO:0000256" key="3">
    <source>
        <dbReference type="ARBA" id="ARBA00012438"/>
    </source>
</evidence>
<dbReference type="Gene3D" id="6.10.340.10">
    <property type="match status" value="1"/>
</dbReference>
<organism evidence="17 18">
    <name type="scientific">Niastella vici</name>
    <dbReference type="NCBI Taxonomy" id="1703345"/>
    <lineage>
        <taxon>Bacteria</taxon>
        <taxon>Pseudomonadati</taxon>
        <taxon>Bacteroidota</taxon>
        <taxon>Chitinophagia</taxon>
        <taxon>Chitinophagales</taxon>
        <taxon>Chitinophagaceae</taxon>
        <taxon>Niastella</taxon>
    </lineage>
</organism>
<dbReference type="SMART" id="SM00387">
    <property type="entry name" value="HATPase_c"/>
    <property type="match status" value="1"/>
</dbReference>
<dbReference type="InterPro" id="IPR050398">
    <property type="entry name" value="HssS/ArlS-like"/>
</dbReference>
<feature type="transmembrane region" description="Helical" evidence="14">
    <location>
        <begin position="271"/>
        <end position="293"/>
    </location>
</feature>
<dbReference type="CDD" id="cd00075">
    <property type="entry name" value="HATPase"/>
    <property type="match status" value="1"/>
</dbReference>
<evidence type="ECO:0000259" key="15">
    <source>
        <dbReference type="PROSITE" id="PS50109"/>
    </source>
</evidence>
<dbReference type="EMBL" id="LVYD01000064">
    <property type="protein sequence ID" value="OQP60410.1"/>
    <property type="molecule type" value="Genomic_DNA"/>
</dbReference>
<dbReference type="InterPro" id="IPR036890">
    <property type="entry name" value="HATPase_C_sf"/>
</dbReference>
<dbReference type="Gene3D" id="3.30.565.10">
    <property type="entry name" value="Histidine kinase-like ATPase, C-terminal domain"/>
    <property type="match status" value="1"/>
</dbReference>
<feature type="domain" description="Histidine kinase" evidence="15">
    <location>
        <begin position="1070"/>
        <end position="1281"/>
    </location>
</feature>
<dbReference type="Gene3D" id="1.10.287.130">
    <property type="match status" value="1"/>
</dbReference>
<feature type="transmembrane region" description="Helical" evidence="14">
    <location>
        <begin position="435"/>
        <end position="451"/>
    </location>
</feature>
<dbReference type="STRING" id="1703345.A3860_34085"/>
<evidence type="ECO:0000256" key="10">
    <source>
        <dbReference type="ARBA" id="ARBA00022840"/>
    </source>
</evidence>
<dbReference type="PRINTS" id="PR00344">
    <property type="entry name" value="BCTRLSENSOR"/>
</dbReference>
<dbReference type="InterPro" id="IPR036097">
    <property type="entry name" value="HisK_dim/P_sf"/>
</dbReference>
<evidence type="ECO:0000313" key="17">
    <source>
        <dbReference type="EMBL" id="OQP60410.1"/>
    </source>
</evidence>
<keyword evidence="7 14" id="KW-0812">Transmembrane</keyword>
<sequence length="1283" mass="147865">MKQLQHKLLNRYTYTLLAAISLFALAYFLNRYVTDVTSPRYFARQIQTRIQQKEKDFLHTTSDTLLMGKLVDQTYTEPDLQKLLYTEKGYGLYIYDETEAEFYVPPSLLFWNTQLILPYKKSPEDSVGRMERLPNGIYISDDTMSSRMERLSNGFYIHAAKVLYLRNDRRLIAEALIPVMRKWQYNVETENLQKEFVGLKGAIRQVDIAAPGVVTDFPVKSSSDEVLFYLQQNTMYGKPHNIWVILVSIIAFSFLFLFLHQVADYVCRTYGFWYGIGFLVGTVLALRLIVYGFPDILALRQFEVFDPAIYGSSYVLSSLGDLLINALLLCWVITFINRRINISDIRAYNEPWANWLALVGTVGALVIVTFTFADILQTMVSDGKISFNVTNFFSLIATPYSFVGFIVLATLALSYFFMSQILLTVAGKLVGDRNYFMFIIAGAVGLMILTFSGNQSIVELNLFVLPWLLAFMWLMQQRIFAGLHFRLNVSEVLFWLFVFSFSMSAVIIFENSKIELENRKHFAEKLGLQADPNSEHMLSVDLAYIDSNYVVSNMNRFNKPRTNAYLKDSIVRKSLLMNRKYNIRVFTFDSTDNPLFNDEQASFDTLNTIFQIQGKKTAIPGMRFYEQSFDKFSYIFKREAKIGERQKLGTIFVLADPKRNKAEALTPELFRQNSVLLPEQYASVYSYAIYDSERKLILNYNDYPFSTHLPENLIPQSEFERRRNNSFEELWYRPSSDKIVIIARKSNSFIEAITLFAYLFSTFLFLLAFYRLSSLVIRSRFQWPVLKQYMQLSIRSQIHSTILMVSLLSFIVIGVATILFFINRYQRNNQDRLTRAMQIMVNQVQSHINQHHSFTYDTVFYEPVFSEQMERLIQEISEVHGMDVNLYDTVGGLRVTSSQEDMNIYSSGVLSTKMNPLAYYRLYHLQQIQTVTNEQVGKLDYLSIYSPIRNEQGHAVAFLNIPSYTTQTELKQEISNFVVTVINLNAFIFLIAGGIALVITNRITKSFTIISQKMREVNLRKVNEAIEWKRDDEIGVLVREYNKMVQKLGESAEALAKSEREGAWRQMARQVAHEIKNPLTPMKLSIQYLQKAIDNNSTDVKVLTTNVAKTLVEQIDHLSKIASDFSQFANIGNPKNEVFDLHEMLQSLSLLYKAGGNLDFKWTPVEHRVLLFADRTQLNRLFTNLLQNAVEACANRDQRIIRMNEQLNGEYITVSVTDNGEGIPEQTQSRIFTPNFTTKTSGTGLGLAMSKGIVEQARGEIWFVTKEGTGTTFYVRIPLLRAN</sequence>
<comment type="caution">
    <text evidence="17">The sequence shown here is derived from an EMBL/GenBank/DDBJ whole genome shotgun (WGS) entry which is preliminary data.</text>
</comment>
<keyword evidence="13 14" id="KW-0472">Membrane</keyword>
<evidence type="ECO:0000256" key="2">
    <source>
        <dbReference type="ARBA" id="ARBA00004651"/>
    </source>
</evidence>
<dbReference type="SUPFAM" id="SSF47384">
    <property type="entry name" value="Homodimeric domain of signal transducing histidine kinase"/>
    <property type="match status" value="1"/>
</dbReference>
<reference evidence="17 18" key="1">
    <citation type="submission" date="2016-03" db="EMBL/GenBank/DDBJ databases">
        <title>Niastella vici sp. nov., isolated from farmland soil.</title>
        <authorList>
            <person name="Chen L."/>
            <person name="Wang D."/>
            <person name="Yang S."/>
            <person name="Wang G."/>
        </authorList>
    </citation>
    <scope>NUCLEOTIDE SEQUENCE [LARGE SCALE GENOMIC DNA]</scope>
    <source>
        <strain evidence="17 18">DJ57</strain>
    </source>
</reference>
<evidence type="ECO:0000256" key="1">
    <source>
        <dbReference type="ARBA" id="ARBA00000085"/>
    </source>
</evidence>
<dbReference type="SUPFAM" id="SSF55874">
    <property type="entry name" value="ATPase domain of HSP90 chaperone/DNA topoisomerase II/histidine kinase"/>
    <property type="match status" value="1"/>
</dbReference>
<evidence type="ECO:0000256" key="13">
    <source>
        <dbReference type="ARBA" id="ARBA00023136"/>
    </source>
</evidence>
<evidence type="ECO:0000256" key="6">
    <source>
        <dbReference type="ARBA" id="ARBA00022679"/>
    </source>
</evidence>
<feature type="transmembrane region" description="Helical" evidence="14">
    <location>
        <begin position="400"/>
        <end position="423"/>
    </location>
</feature>
<feature type="transmembrane region" description="Helical" evidence="14">
    <location>
        <begin position="242"/>
        <end position="259"/>
    </location>
</feature>
<keyword evidence="12" id="KW-0902">Two-component regulatory system</keyword>
<evidence type="ECO:0000313" key="18">
    <source>
        <dbReference type="Proteomes" id="UP000192796"/>
    </source>
</evidence>
<dbReference type="GO" id="GO:0005524">
    <property type="term" value="F:ATP binding"/>
    <property type="evidence" value="ECO:0007669"/>
    <property type="project" value="UniProtKB-KW"/>
</dbReference>
<evidence type="ECO:0000256" key="12">
    <source>
        <dbReference type="ARBA" id="ARBA00023012"/>
    </source>
</evidence>
<dbReference type="InterPro" id="IPR005467">
    <property type="entry name" value="His_kinase_dom"/>
</dbReference>
<dbReference type="RefSeq" id="WP_081153400.1">
    <property type="nucleotide sequence ID" value="NZ_LVYD01000064.1"/>
</dbReference>
<keyword evidence="11 14" id="KW-1133">Transmembrane helix</keyword>
<dbReference type="Pfam" id="PF02518">
    <property type="entry name" value="HATPase_c"/>
    <property type="match status" value="1"/>
</dbReference>
<name>A0A1V9FQ06_9BACT</name>
<dbReference type="GO" id="GO:0005886">
    <property type="term" value="C:plasma membrane"/>
    <property type="evidence" value="ECO:0007669"/>
    <property type="project" value="UniProtKB-SubCell"/>
</dbReference>
<keyword evidence="10" id="KW-0067">ATP-binding</keyword>
<evidence type="ECO:0000256" key="11">
    <source>
        <dbReference type="ARBA" id="ARBA00022989"/>
    </source>
</evidence>
<dbReference type="InterPro" id="IPR003661">
    <property type="entry name" value="HisK_dim/P_dom"/>
</dbReference>
<dbReference type="InterPro" id="IPR004358">
    <property type="entry name" value="Sig_transdc_His_kin-like_C"/>
</dbReference>
<feature type="transmembrane region" description="Helical" evidence="14">
    <location>
        <begin position="977"/>
        <end position="999"/>
    </location>
</feature>
<evidence type="ECO:0000256" key="14">
    <source>
        <dbReference type="SAM" id="Phobius"/>
    </source>
</evidence>
<dbReference type="PANTHER" id="PTHR45528:SF1">
    <property type="entry name" value="SENSOR HISTIDINE KINASE CPXA"/>
    <property type="match status" value="1"/>
</dbReference>
<dbReference type="InterPro" id="IPR003660">
    <property type="entry name" value="HAMP_dom"/>
</dbReference>